<feature type="signal peptide" evidence="5">
    <location>
        <begin position="1"/>
        <end position="20"/>
    </location>
</feature>
<evidence type="ECO:0000256" key="5">
    <source>
        <dbReference type="SAM" id="SignalP"/>
    </source>
</evidence>
<dbReference type="InterPro" id="IPR036779">
    <property type="entry name" value="LysM_dom_sf"/>
</dbReference>
<dbReference type="Gene3D" id="1.10.530.10">
    <property type="match status" value="1"/>
</dbReference>
<evidence type="ECO:0000256" key="1">
    <source>
        <dbReference type="ARBA" id="ARBA00022529"/>
    </source>
</evidence>
<feature type="chain" id="PRO_5045530522" description="Peptidoglycan hydrolase" evidence="5">
    <location>
        <begin position="21"/>
        <end position="325"/>
    </location>
</feature>
<accession>A0ABU7RG40</accession>
<keyword evidence="3" id="KW-0378">Hydrolase</keyword>
<comment type="caution">
    <text evidence="7">The sequence shown here is derived from an EMBL/GenBank/DDBJ whole genome shotgun (WGS) entry which is preliminary data.</text>
</comment>
<dbReference type="EMBL" id="JAZGLY010000003">
    <property type="protein sequence ID" value="MEE6186901.1"/>
    <property type="molecule type" value="Genomic_DNA"/>
</dbReference>
<dbReference type="SMART" id="SM00257">
    <property type="entry name" value="LysM"/>
    <property type="match status" value="2"/>
</dbReference>
<dbReference type="SMART" id="SM00047">
    <property type="entry name" value="LYZ2"/>
    <property type="match status" value="1"/>
</dbReference>
<keyword evidence="1" id="KW-0929">Antimicrobial</keyword>
<dbReference type="CDD" id="cd00118">
    <property type="entry name" value="LysM"/>
    <property type="match status" value="2"/>
</dbReference>
<evidence type="ECO:0000313" key="7">
    <source>
        <dbReference type="EMBL" id="MEE6186901.1"/>
    </source>
</evidence>
<keyword evidence="2" id="KW-0081">Bacteriolytic enzyme</keyword>
<gene>
    <name evidence="7" type="ORF">V2H41_06410</name>
</gene>
<dbReference type="Pfam" id="PF01832">
    <property type="entry name" value="Glucosaminidase"/>
    <property type="match status" value="1"/>
</dbReference>
<evidence type="ECO:0000256" key="2">
    <source>
        <dbReference type="ARBA" id="ARBA00022638"/>
    </source>
</evidence>
<feature type="domain" description="LysM" evidence="6">
    <location>
        <begin position="217"/>
        <end position="261"/>
    </location>
</feature>
<name>A0ABU7RG40_9BACT</name>
<evidence type="ECO:0000256" key="4">
    <source>
        <dbReference type="ARBA" id="ARBA00032108"/>
    </source>
</evidence>
<evidence type="ECO:0000259" key="6">
    <source>
        <dbReference type="PROSITE" id="PS51782"/>
    </source>
</evidence>
<evidence type="ECO:0000313" key="8">
    <source>
        <dbReference type="Proteomes" id="UP001357452"/>
    </source>
</evidence>
<dbReference type="PANTHER" id="PTHR33308:SF9">
    <property type="entry name" value="PEPTIDOGLYCAN HYDROLASE FLGJ"/>
    <property type="match status" value="1"/>
</dbReference>
<dbReference type="Gene3D" id="3.10.350.10">
    <property type="entry name" value="LysM domain"/>
    <property type="match status" value="1"/>
</dbReference>
<dbReference type="Pfam" id="PF01476">
    <property type="entry name" value="LysM"/>
    <property type="match status" value="2"/>
</dbReference>
<proteinExistence type="predicted"/>
<dbReference type="PANTHER" id="PTHR33308">
    <property type="entry name" value="PEPTIDOGLYCAN HYDROLASE FLGJ"/>
    <property type="match status" value="1"/>
</dbReference>
<reference evidence="7 8" key="1">
    <citation type="submission" date="2024-01" db="EMBL/GenBank/DDBJ databases">
        <title>Niabella digestum sp. nov., isolated from waste digestion system.</title>
        <authorList>
            <person name="Zhang L."/>
        </authorList>
    </citation>
    <scope>NUCLEOTIDE SEQUENCE [LARGE SCALE GENOMIC DNA]</scope>
    <source>
        <strain evidence="7 8">A18</strain>
    </source>
</reference>
<sequence>MIKRYCFTVILLFTLLFTRAQINEATVEYIKTYCGIAVEEMQRTGVPASIKLAQGILESMSGQSPLVLKSNNHFGIKCKEGYNGPYVLHDDDRPKERFMKYETAEKSYRAHSDFLKNRSRYASLFQLDPTDYKGWAYGLKKAGYATNPKYPQLLISLIERYNLHEYTLMGLGQLAMNEEVSNYFATKNGTSPSTIATAAKEAEVSYPQEPFTINNTKVVFVKAGTSLQSIADKYNIPLERLYDLNDFDEITSVSSKDRLVYLQLKRTISEKAYHEVKAGETLYDIAQQEGIRLESLLKYNRLSKFDKPAVGSKLKLQDNADIAIN</sequence>
<dbReference type="Proteomes" id="UP001357452">
    <property type="component" value="Unassembled WGS sequence"/>
</dbReference>
<dbReference type="InterPro" id="IPR018392">
    <property type="entry name" value="LysM"/>
</dbReference>
<dbReference type="InterPro" id="IPR002901">
    <property type="entry name" value="MGlyc_endo_b_GlcNAc-like_dom"/>
</dbReference>
<dbReference type="PROSITE" id="PS51782">
    <property type="entry name" value="LYSM"/>
    <property type="match status" value="2"/>
</dbReference>
<evidence type="ECO:0000256" key="3">
    <source>
        <dbReference type="ARBA" id="ARBA00022801"/>
    </source>
</evidence>
<keyword evidence="8" id="KW-1185">Reference proteome</keyword>
<protein>
    <recommendedName>
        <fullName evidence="4">Peptidoglycan hydrolase</fullName>
    </recommendedName>
</protein>
<feature type="domain" description="LysM" evidence="6">
    <location>
        <begin position="272"/>
        <end position="316"/>
    </location>
</feature>
<dbReference type="RefSeq" id="WP_330974310.1">
    <property type="nucleotide sequence ID" value="NZ_JAZGLY010000003.1"/>
</dbReference>
<dbReference type="SUPFAM" id="SSF54106">
    <property type="entry name" value="LysM domain"/>
    <property type="match status" value="1"/>
</dbReference>
<dbReference type="InterPro" id="IPR051056">
    <property type="entry name" value="Glycosyl_Hydrolase_73"/>
</dbReference>
<keyword evidence="5" id="KW-0732">Signal</keyword>
<organism evidence="7 8">
    <name type="scientific">Niabella digestorum</name>
    <dbReference type="NCBI Taxonomy" id="3117701"/>
    <lineage>
        <taxon>Bacteria</taxon>
        <taxon>Pseudomonadati</taxon>
        <taxon>Bacteroidota</taxon>
        <taxon>Chitinophagia</taxon>
        <taxon>Chitinophagales</taxon>
        <taxon>Chitinophagaceae</taxon>
        <taxon>Niabella</taxon>
    </lineage>
</organism>